<dbReference type="InterPro" id="IPR044537">
    <property type="entry name" value="Rip2-like"/>
</dbReference>
<dbReference type="AlphaFoldDB" id="A0A847CY35"/>
<feature type="transmembrane region" description="Helical" evidence="13">
    <location>
        <begin position="90"/>
        <end position="113"/>
    </location>
</feature>
<evidence type="ECO:0000256" key="10">
    <source>
        <dbReference type="ARBA" id="ARBA00022989"/>
    </source>
</evidence>
<dbReference type="GO" id="GO:0005886">
    <property type="term" value="C:plasma membrane"/>
    <property type="evidence" value="ECO:0007669"/>
    <property type="project" value="UniProtKB-SubCell"/>
</dbReference>
<dbReference type="InterPro" id="IPR008915">
    <property type="entry name" value="Peptidase_M50"/>
</dbReference>
<feature type="transmembrane region" description="Helical" evidence="13">
    <location>
        <begin position="171"/>
        <end position="192"/>
    </location>
</feature>
<evidence type="ECO:0000256" key="8">
    <source>
        <dbReference type="ARBA" id="ARBA00022801"/>
    </source>
</evidence>
<evidence type="ECO:0000256" key="11">
    <source>
        <dbReference type="ARBA" id="ARBA00023049"/>
    </source>
</evidence>
<keyword evidence="12 13" id="KW-0472">Membrane</keyword>
<evidence type="ECO:0000313" key="16">
    <source>
        <dbReference type="Proteomes" id="UP000545876"/>
    </source>
</evidence>
<accession>A0A847CY35</accession>
<comment type="cofactor">
    <cofactor evidence="1">
        <name>Zn(2+)</name>
        <dbReference type="ChEBI" id="CHEBI:29105"/>
    </cofactor>
</comment>
<dbReference type="Pfam" id="PF02163">
    <property type="entry name" value="Peptidase_M50"/>
    <property type="match status" value="1"/>
</dbReference>
<feature type="domain" description="Peptidase M50" evidence="14">
    <location>
        <begin position="119"/>
        <end position="157"/>
    </location>
</feature>
<comment type="caution">
    <text evidence="15">The sequence shown here is derived from an EMBL/GenBank/DDBJ whole genome shotgun (WGS) entry which is preliminary data.</text>
</comment>
<proteinExistence type="inferred from homology"/>
<keyword evidence="10 13" id="KW-1133">Transmembrane helix</keyword>
<dbReference type="GO" id="GO:0046872">
    <property type="term" value="F:metal ion binding"/>
    <property type="evidence" value="ECO:0007669"/>
    <property type="project" value="UniProtKB-KW"/>
</dbReference>
<evidence type="ECO:0000256" key="7">
    <source>
        <dbReference type="ARBA" id="ARBA00022723"/>
    </source>
</evidence>
<feature type="transmembrane region" description="Helical" evidence="13">
    <location>
        <begin position="120"/>
        <end position="140"/>
    </location>
</feature>
<keyword evidence="6 13" id="KW-0812">Transmembrane</keyword>
<evidence type="ECO:0000256" key="2">
    <source>
        <dbReference type="ARBA" id="ARBA00004651"/>
    </source>
</evidence>
<sequence length="206" mass="23076">MNIIDSGFFYWIIFAIPSIVIASTFHEYAHAWTATKLGDLTSKVNGRLTLNPLKHIDPLGALCMILFKFGWSKPVPINEYNFENRTRDTALVSIAGPLSNFFLLLVISALNSLLRPTGGLAVFFVTFAMVNIVLAIFNLLPIPPLDGHKIVRAFLPQKARYYWENLERFQIPFLIILLIPIFPFGSIISLLISKVSSLLLSVLGLI</sequence>
<gene>
    <name evidence="15" type="ORF">GX656_00290</name>
</gene>
<keyword evidence="8" id="KW-0378">Hydrolase</keyword>
<feature type="transmembrane region" description="Helical" evidence="13">
    <location>
        <begin position="7"/>
        <end position="25"/>
    </location>
</feature>
<keyword evidence="11" id="KW-0482">Metalloprotease</keyword>
<dbReference type="PANTHER" id="PTHR35864:SF1">
    <property type="entry name" value="ZINC METALLOPROTEASE YWHC-RELATED"/>
    <property type="match status" value="1"/>
</dbReference>
<keyword evidence="9" id="KW-0862">Zinc</keyword>
<evidence type="ECO:0000259" key="14">
    <source>
        <dbReference type="Pfam" id="PF02163"/>
    </source>
</evidence>
<organism evidence="15 16">
    <name type="scientific">Candidatus Dojkabacteria bacterium</name>
    <dbReference type="NCBI Taxonomy" id="2099670"/>
    <lineage>
        <taxon>Bacteria</taxon>
        <taxon>Candidatus Dojkabacteria</taxon>
    </lineage>
</organism>
<reference evidence="15 16" key="1">
    <citation type="journal article" date="2020" name="Biotechnol. Biofuels">
        <title>New insights from the biogas microbiome by comprehensive genome-resolved metagenomics of nearly 1600 species originating from multiple anaerobic digesters.</title>
        <authorList>
            <person name="Campanaro S."/>
            <person name="Treu L."/>
            <person name="Rodriguez-R L.M."/>
            <person name="Kovalovszki A."/>
            <person name="Ziels R.M."/>
            <person name="Maus I."/>
            <person name="Zhu X."/>
            <person name="Kougias P.G."/>
            <person name="Basile A."/>
            <person name="Luo G."/>
            <person name="Schluter A."/>
            <person name="Konstantinidis K.T."/>
            <person name="Angelidaki I."/>
        </authorList>
    </citation>
    <scope>NUCLEOTIDE SEQUENCE [LARGE SCALE GENOMIC DNA]</scope>
    <source>
        <strain evidence="15">AS06rmzACSIP_65</strain>
    </source>
</reference>
<dbReference type="PANTHER" id="PTHR35864">
    <property type="entry name" value="ZINC METALLOPROTEASE MJ0611-RELATED"/>
    <property type="match status" value="1"/>
</dbReference>
<dbReference type="GO" id="GO:0006508">
    <property type="term" value="P:proteolysis"/>
    <property type="evidence" value="ECO:0007669"/>
    <property type="project" value="UniProtKB-KW"/>
</dbReference>
<evidence type="ECO:0000256" key="12">
    <source>
        <dbReference type="ARBA" id="ARBA00023136"/>
    </source>
</evidence>
<evidence type="ECO:0000256" key="6">
    <source>
        <dbReference type="ARBA" id="ARBA00022692"/>
    </source>
</evidence>
<comment type="similarity">
    <text evidence="3">Belongs to the peptidase M50B family.</text>
</comment>
<dbReference type="InterPro" id="IPR052348">
    <property type="entry name" value="Metallopeptidase_M50B"/>
</dbReference>
<evidence type="ECO:0000313" key="15">
    <source>
        <dbReference type="EMBL" id="NLD25067.1"/>
    </source>
</evidence>
<protein>
    <submittedName>
        <fullName evidence="15">Site-2 protease family protein</fullName>
    </submittedName>
</protein>
<keyword evidence="4" id="KW-1003">Cell membrane</keyword>
<evidence type="ECO:0000256" key="9">
    <source>
        <dbReference type="ARBA" id="ARBA00022833"/>
    </source>
</evidence>
<dbReference type="EMBL" id="JAAZBX010000001">
    <property type="protein sequence ID" value="NLD25067.1"/>
    <property type="molecule type" value="Genomic_DNA"/>
</dbReference>
<name>A0A847CY35_9BACT</name>
<evidence type="ECO:0000256" key="1">
    <source>
        <dbReference type="ARBA" id="ARBA00001947"/>
    </source>
</evidence>
<keyword evidence="5 15" id="KW-0645">Protease</keyword>
<keyword evidence="7" id="KW-0479">Metal-binding</keyword>
<evidence type="ECO:0000256" key="13">
    <source>
        <dbReference type="SAM" id="Phobius"/>
    </source>
</evidence>
<dbReference type="Proteomes" id="UP000545876">
    <property type="component" value="Unassembled WGS sequence"/>
</dbReference>
<comment type="subcellular location">
    <subcellularLocation>
        <location evidence="2">Cell membrane</location>
        <topology evidence="2">Multi-pass membrane protein</topology>
    </subcellularLocation>
</comment>
<dbReference type="GO" id="GO:0008237">
    <property type="term" value="F:metallopeptidase activity"/>
    <property type="evidence" value="ECO:0007669"/>
    <property type="project" value="UniProtKB-KW"/>
</dbReference>
<dbReference type="CDD" id="cd06158">
    <property type="entry name" value="S2P-M50_like_1"/>
    <property type="match status" value="1"/>
</dbReference>
<evidence type="ECO:0000256" key="3">
    <source>
        <dbReference type="ARBA" id="ARBA00007931"/>
    </source>
</evidence>
<evidence type="ECO:0000256" key="5">
    <source>
        <dbReference type="ARBA" id="ARBA00022670"/>
    </source>
</evidence>
<evidence type="ECO:0000256" key="4">
    <source>
        <dbReference type="ARBA" id="ARBA00022475"/>
    </source>
</evidence>